<reference evidence="7 8" key="1">
    <citation type="submission" date="2016-10" db="EMBL/GenBank/DDBJ databases">
        <authorList>
            <person name="Varghese N."/>
            <person name="Submissions S."/>
        </authorList>
    </citation>
    <scope>NUCLEOTIDE SEQUENCE [LARGE SCALE GENOMIC DNA]</scope>
    <source>
        <strain evidence="7 8">DSM 2260</strain>
    </source>
</reference>
<dbReference type="InterPro" id="IPR027417">
    <property type="entry name" value="P-loop_NTPase"/>
</dbReference>
<keyword evidence="3" id="KW-0067">ATP-binding</keyword>
<dbReference type="AlphaFoldDB" id="A0A511H438"/>
<evidence type="ECO:0000313" key="8">
    <source>
        <dbReference type="Proteomes" id="UP000198717"/>
    </source>
</evidence>
<dbReference type="Proteomes" id="UP000321224">
    <property type="component" value="Unassembled WGS sequence"/>
</dbReference>
<dbReference type="InterPro" id="IPR054472">
    <property type="entry name" value="WHD"/>
</dbReference>
<feature type="region of interest" description="Disordered" evidence="4">
    <location>
        <begin position="633"/>
        <end position="657"/>
    </location>
</feature>
<dbReference type="PANTHER" id="PTHR23073">
    <property type="entry name" value="26S PROTEASOME REGULATORY SUBUNIT"/>
    <property type="match status" value="1"/>
</dbReference>
<evidence type="ECO:0000259" key="5">
    <source>
        <dbReference type="SMART" id="SM00382"/>
    </source>
</evidence>
<evidence type="ECO:0000256" key="1">
    <source>
        <dbReference type="ARBA" id="ARBA00006914"/>
    </source>
</evidence>
<evidence type="ECO:0000256" key="4">
    <source>
        <dbReference type="SAM" id="MobiDB-lite"/>
    </source>
</evidence>
<dbReference type="CDD" id="cd19481">
    <property type="entry name" value="RecA-like_protease"/>
    <property type="match status" value="1"/>
</dbReference>
<gene>
    <name evidence="6" type="ORF">MVI01_00660</name>
    <name evidence="7" type="ORF">SAMN04488504_11635</name>
</gene>
<dbReference type="GO" id="GO:0016887">
    <property type="term" value="F:ATP hydrolysis activity"/>
    <property type="evidence" value="ECO:0007669"/>
    <property type="project" value="InterPro"/>
</dbReference>
<dbReference type="InterPro" id="IPR003593">
    <property type="entry name" value="AAA+_ATPase"/>
</dbReference>
<comment type="similarity">
    <text evidence="1">Belongs to the AAA ATPase family.</text>
</comment>
<reference evidence="6 9" key="2">
    <citation type="submission" date="2019-07" db="EMBL/GenBank/DDBJ databases">
        <title>Whole genome shotgun sequence of Myxococcus virescens NBRC 100334.</title>
        <authorList>
            <person name="Hosoyama A."/>
            <person name="Uohara A."/>
            <person name="Ohji S."/>
            <person name="Ichikawa N."/>
        </authorList>
    </citation>
    <scope>NUCLEOTIDE SEQUENCE [LARGE SCALE GENOMIC DNA]</scope>
    <source>
        <strain evidence="6 9">NBRC 100334</strain>
    </source>
</reference>
<organism evidence="6 9">
    <name type="scientific">Myxococcus virescens</name>
    <dbReference type="NCBI Taxonomy" id="83456"/>
    <lineage>
        <taxon>Bacteria</taxon>
        <taxon>Pseudomonadati</taxon>
        <taxon>Myxococcota</taxon>
        <taxon>Myxococcia</taxon>
        <taxon>Myxococcales</taxon>
        <taxon>Cystobacterineae</taxon>
        <taxon>Myxococcaceae</taxon>
        <taxon>Myxococcus</taxon>
    </lineage>
</organism>
<keyword evidence="2" id="KW-0547">Nucleotide-binding</keyword>
<dbReference type="Proteomes" id="UP000198717">
    <property type="component" value="Unassembled WGS sequence"/>
</dbReference>
<dbReference type="GO" id="GO:0005524">
    <property type="term" value="F:ATP binding"/>
    <property type="evidence" value="ECO:0007669"/>
    <property type="project" value="UniProtKB-KW"/>
</dbReference>
<feature type="domain" description="AAA+ ATPase" evidence="5">
    <location>
        <begin position="429"/>
        <end position="561"/>
    </location>
</feature>
<evidence type="ECO:0000313" key="9">
    <source>
        <dbReference type="Proteomes" id="UP000321224"/>
    </source>
</evidence>
<dbReference type="SMART" id="SM00382">
    <property type="entry name" value="AAA"/>
    <property type="match status" value="1"/>
</dbReference>
<name>A0A511H438_9BACT</name>
<dbReference type="SUPFAM" id="SSF52540">
    <property type="entry name" value="P-loop containing nucleoside triphosphate hydrolases"/>
    <property type="match status" value="1"/>
</dbReference>
<protein>
    <submittedName>
        <fullName evidence="6 7">ATPase</fullName>
    </submittedName>
</protein>
<sequence length="657" mass="70500">MTTSSLPLRTTVLAALALTQEDSGDGEAIELRFLRQHLDATGRDWVARARECRTRPGSEDAGLVMLGEVLGLSLVELLAVALVAAVEQDPMVGRAVAYLQAPVGASRPTLGLVSSALAPAASGGQEALLLLTAGAALGSGLLTRLREDLPLCEQTLAMPLPLFLALSGHDVTWPGATLGSARLMEVPLPPSLMDGVHRHARFLAGSPRSTLVLRGTSVSETRTVAAAVAMALGRAPLFLGAELQRGLGPFLIQRGLLPIHVHDLAPGERKALPNVPYYDGPVLAITGPEGTLDAADRAVLRWSVPRPPSEERRALWESSLGAPNLAEELARRHRQGAGRIAQLGRLARQKAELDGRQTPELQDVLAAAWEAESEGMSTLAEPLMDAIHDDAIVLVPQVKRELELLLARCRARDDLVHGLGPSATVRYRSGVRALFMGASGTGKTLAAGWLATKLGLPLYRVDLASVTSKYIGETEKNLSQVFARAEHADLVLLFDEADSLFAKRTDVKDSNDRFANAQTNYLLQRIEAFDGVAILTSNSKSRFDSAFTRRLDAIIDFTLPGPAERRALWTTHLGTAHELPAKELNRLAATADLAGGQIRNVVLTAALIAREAGRAIQPPDIIEALVHEYRKQGREPPSELRTVPPGSADGARDTWRR</sequence>
<keyword evidence="8" id="KW-1185">Reference proteome</keyword>
<evidence type="ECO:0000313" key="6">
    <source>
        <dbReference type="EMBL" id="GEL68282.1"/>
    </source>
</evidence>
<dbReference type="EMBL" id="BJVY01000001">
    <property type="protein sequence ID" value="GEL68282.1"/>
    <property type="molecule type" value="Genomic_DNA"/>
</dbReference>
<dbReference type="Pfam" id="PF22977">
    <property type="entry name" value="WHD"/>
    <property type="match status" value="1"/>
</dbReference>
<dbReference type="Gene3D" id="3.40.50.300">
    <property type="entry name" value="P-loop containing nucleotide triphosphate hydrolases"/>
    <property type="match status" value="1"/>
</dbReference>
<dbReference type="InterPro" id="IPR003959">
    <property type="entry name" value="ATPase_AAA_core"/>
</dbReference>
<dbReference type="Pfam" id="PF00004">
    <property type="entry name" value="AAA"/>
    <property type="match status" value="1"/>
</dbReference>
<accession>A0A511H438</accession>
<dbReference type="EMBL" id="FNAJ01000016">
    <property type="protein sequence ID" value="SDE97571.1"/>
    <property type="molecule type" value="Genomic_DNA"/>
</dbReference>
<evidence type="ECO:0000256" key="2">
    <source>
        <dbReference type="ARBA" id="ARBA00022741"/>
    </source>
</evidence>
<evidence type="ECO:0000313" key="7">
    <source>
        <dbReference type="EMBL" id="SDE97571.1"/>
    </source>
</evidence>
<comment type="caution">
    <text evidence="6">The sequence shown here is derived from an EMBL/GenBank/DDBJ whole genome shotgun (WGS) entry which is preliminary data.</text>
</comment>
<proteinExistence type="inferred from homology"/>
<evidence type="ECO:0000256" key="3">
    <source>
        <dbReference type="ARBA" id="ARBA00022840"/>
    </source>
</evidence>
<dbReference type="InterPro" id="IPR050221">
    <property type="entry name" value="26S_Proteasome_ATPase"/>
</dbReference>
<dbReference type="RefSeq" id="WP_090494049.1">
    <property type="nucleotide sequence ID" value="NZ_BJVY01000001.1"/>
</dbReference>